<evidence type="ECO:0000256" key="1">
    <source>
        <dbReference type="ARBA" id="ARBA00001954"/>
    </source>
</evidence>
<dbReference type="CDD" id="cd07237">
    <property type="entry name" value="BphC1-RGP6_C_like"/>
    <property type="match status" value="1"/>
</dbReference>
<sequence length="303" mass="33547">MPEISTLGYVVFDASNLDEWEGFATRILGLQVGARSADTLRLRMDEREQRVIIERGDEDDLAALGWEFDTAAELKAYVVRLRERGVDVVEAGTELARARSVEKVYYCADPTGFRHEFFYGPAHAPLARVFHSPLLAGGGFVTGALGVGHVFAVARDKAESVRFYTEVLGLKISDYIRDPEVIPGVEVDAVFMHARTGRHHSLATGVVPSKKRINHLMIQVRSLEDVGLAYDRVREAGLPVIMDLGQHPNDRMISFYVATPSGFGLEYGWGGIVVVDADWNVRSFSKLSYWGHRFSLPAPPVAA</sequence>
<dbReference type="PANTHER" id="PTHR21366">
    <property type="entry name" value="GLYOXALASE FAMILY PROTEIN"/>
    <property type="match status" value="1"/>
</dbReference>
<dbReference type="CDD" id="cd07252">
    <property type="entry name" value="BphC1-RGP6_N_like"/>
    <property type="match status" value="1"/>
</dbReference>
<dbReference type="SUPFAM" id="SSF54593">
    <property type="entry name" value="Glyoxalase/Bleomycin resistance protein/Dihydroxybiphenyl dioxygenase"/>
    <property type="match status" value="2"/>
</dbReference>
<keyword evidence="5 8" id="KW-0223">Dioxygenase</keyword>
<keyword evidence="3" id="KW-0479">Metal-binding</keyword>
<dbReference type="PROSITE" id="PS00082">
    <property type="entry name" value="EXTRADIOL_DIOXYGENAS"/>
    <property type="match status" value="1"/>
</dbReference>
<evidence type="ECO:0000256" key="4">
    <source>
        <dbReference type="ARBA" id="ARBA00022797"/>
    </source>
</evidence>
<reference evidence="11" key="1">
    <citation type="journal article" date="2019" name="Int. J. Syst. Evol. Microbiol.">
        <title>The Global Catalogue of Microorganisms (GCM) 10K type strain sequencing project: providing services to taxonomists for standard genome sequencing and annotation.</title>
        <authorList>
            <consortium name="The Broad Institute Genomics Platform"/>
            <consortium name="The Broad Institute Genome Sequencing Center for Infectious Disease"/>
            <person name="Wu L."/>
            <person name="Ma J."/>
        </authorList>
    </citation>
    <scope>NUCLEOTIDE SEQUENCE [LARGE SCALE GENOMIC DNA]</scope>
    <source>
        <strain evidence="11">SHR3</strain>
    </source>
</reference>
<keyword evidence="4 8" id="KW-0058">Aromatic hydrocarbons catabolism</keyword>
<dbReference type="Pfam" id="PF00903">
    <property type="entry name" value="Glyoxalase"/>
    <property type="match status" value="1"/>
</dbReference>
<evidence type="ECO:0000313" key="10">
    <source>
        <dbReference type="EMBL" id="MFC5771909.1"/>
    </source>
</evidence>
<comment type="caution">
    <text evidence="10">The sequence shown here is derived from an EMBL/GenBank/DDBJ whole genome shotgun (WGS) entry which is preliminary data.</text>
</comment>
<evidence type="ECO:0000256" key="3">
    <source>
        <dbReference type="ARBA" id="ARBA00022723"/>
    </source>
</evidence>
<evidence type="ECO:0000256" key="2">
    <source>
        <dbReference type="ARBA" id="ARBA00008784"/>
    </source>
</evidence>
<evidence type="ECO:0000313" key="11">
    <source>
        <dbReference type="Proteomes" id="UP001595974"/>
    </source>
</evidence>
<comment type="cofactor">
    <cofactor evidence="1 8">
        <name>Fe(2+)</name>
        <dbReference type="ChEBI" id="CHEBI:29033"/>
    </cofactor>
</comment>
<dbReference type="Gene3D" id="3.10.180.10">
    <property type="entry name" value="2,3-Dihydroxybiphenyl 1,2-Dioxygenase, domain 1"/>
    <property type="match status" value="2"/>
</dbReference>
<evidence type="ECO:0000256" key="8">
    <source>
        <dbReference type="RuleBase" id="RU000683"/>
    </source>
</evidence>
<gene>
    <name evidence="10" type="ORF">ACFPTN_21220</name>
</gene>
<dbReference type="InterPro" id="IPR029068">
    <property type="entry name" value="Glyas_Bleomycin-R_OHBP_Dase"/>
</dbReference>
<evidence type="ECO:0000259" key="9">
    <source>
        <dbReference type="PROSITE" id="PS51819"/>
    </source>
</evidence>
<dbReference type="InterPro" id="IPR037523">
    <property type="entry name" value="VOC_core"/>
</dbReference>
<protein>
    <submittedName>
        <fullName evidence="10">VOC family protein</fullName>
    </submittedName>
</protein>
<keyword evidence="7 8" id="KW-0408">Iron</keyword>
<dbReference type="Proteomes" id="UP001595974">
    <property type="component" value="Unassembled WGS sequence"/>
</dbReference>
<name>A0ABW1AXM1_9RHOO</name>
<feature type="domain" description="VOC" evidence="9">
    <location>
        <begin position="146"/>
        <end position="270"/>
    </location>
</feature>
<dbReference type="PROSITE" id="PS51819">
    <property type="entry name" value="VOC"/>
    <property type="match status" value="2"/>
</dbReference>
<dbReference type="PANTHER" id="PTHR21366:SF14">
    <property type="entry name" value="GLYOXALASE DOMAIN-CONTAINING PROTEIN 5"/>
    <property type="match status" value="1"/>
</dbReference>
<evidence type="ECO:0000256" key="5">
    <source>
        <dbReference type="ARBA" id="ARBA00022964"/>
    </source>
</evidence>
<dbReference type="InterPro" id="IPR004360">
    <property type="entry name" value="Glyas_Fos-R_dOase_dom"/>
</dbReference>
<keyword evidence="11" id="KW-1185">Reference proteome</keyword>
<accession>A0ABW1AXM1</accession>
<dbReference type="EMBL" id="JBHSOG010000101">
    <property type="protein sequence ID" value="MFC5771909.1"/>
    <property type="molecule type" value="Genomic_DNA"/>
</dbReference>
<keyword evidence="6 8" id="KW-0560">Oxidoreductase</keyword>
<evidence type="ECO:0000256" key="6">
    <source>
        <dbReference type="ARBA" id="ARBA00023002"/>
    </source>
</evidence>
<dbReference type="RefSeq" id="WP_096452676.1">
    <property type="nucleotide sequence ID" value="NZ_JBHSOG010000101.1"/>
</dbReference>
<organism evidence="10 11">
    <name type="scientific">Thauera sinica</name>
    <dbReference type="NCBI Taxonomy" id="2665146"/>
    <lineage>
        <taxon>Bacteria</taxon>
        <taxon>Pseudomonadati</taxon>
        <taxon>Pseudomonadota</taxon>
        <taxon>Betaproteobacteria</taxon>
        <taxon>Rhodocyclales</taxon>
        <taxon>Zoogloeaceae</taxon>
        <taxon>Thauera</taxon>
    </lineage>
</organism>
<proteinExistence type="inferred from homology"/>
<evidence type="ECO:0000256" key="7">
    <source>
        <dbReference type="ARBA" id="ARBA00023004"/>
    </source>
</evidence>
<dbReference type="Pfam" id="PF22632">
    <property type="entry name" value="BphC_D1"/>
    <property type="match status" value="1"/>
</dbReference>
<comment type="similarity">
    <text evidence="2 8">Belongs to the extradiol ring-cleavage dioxygenase family.</text>
</comment>
<dbReference type="InterPro" id="IPR000486">
    <property type="entry name" value="Xdiol_ring_cleave_dOase_1/2"/>
</dbReference>
<dbReference type="InterPro" id="IPR050383">
    <property type="entry name" value="GlyoxalaseI/FosfomycinResist"/>
</dbReference>
<feature type="domain" description="VOC" evidence="9">
    <location>
        <begin position="6"/>
        <end position="120"/>
    </location>
</feature>